<sequence>MGKKRSREHGKDVPSSNDADEAMHRDGSSDDEDFNMVDVEFEWFNFDPDIDFHGVKSLLRQLFDVDANIFDMSALANLVLSQPTIGSTVKVDGKATDAYAMLTVLSTLEHRDKASMKPVLEYLVEKASSTGSLSVVADLIHAGNQIGLILSERLINVPSEIAPPMYSLLIDEVEAAIEDKEPYEFSHYLILSKTYSEVESTLDVEDRKRKKAKEESSTFYFHPEDEMLHKHASAYGSFSYTKEGDAGT</sequence>
<evidence type="ECO:0000256" key="1">
    <source>
        <dbReference type="ARBA" id="ARBA00002688"/>
    </source>
</evidence>
<feature type="region of interest" description="Disordered" evidence="3">
    <location>
        <begin position="1"/>
        <end position="31"/>
    </location>
</feature>
<comment type="function">
    <text evidence="1">Involved in nuclear export, actin cytoskeleton organization and vesicular transport.</text>
</comment>
<protein>
    <recommendedName>
        <fullName evidence="6">Protein BCP1</fullName>
    </recommendedName>
</protein>
<organism evidence="4 5">
    <name type="scientific">Ophiocordyceps australis</name>
    <dbReference type="NCBI Taxonomy" id="1399860"/>
    <lineage>
        <taxon>Eukaryota</taxon>
        <taxon>Fungi</taxon>
        <taxon>Dikarya</taxon>
        <taxon>Ascomycota</taxon>
        <taxon>Pezizomycotina</taxon>
        <taxon>Sordariomycetes</taxon>
        <taxon>Hypocreomycetidae</taxon>
        <taxon>Hypocreales</taxon>
        <taxon>Ophiocordycipitaceae</taxon>
        <taxon>Ophiocordyceps</taxon>
    </lineage>
</organism>
<dbReference type="InterPro" id="IPR025602">
    <property type="entry name" value="BCP1_family"/>
</dbReference>
<dbReference type="PANTHER" id="PTHR13261:SF0">
    <property type="entry name" value="BRCA2 AND CDKN1A-INTERACTING PROTEIN"/>
    <property type="match status" value="1"/>
</dbReference>
<evidence type="ECO:0008006" key="6">
    <source>
        <dbReference type="Google" id="ProtNLM"/>
    </source>
</evidence>
<dbReference type="GO" id="GO:0005634">
    <property type="term" value="C:nucleus"/>
    <property type="evidence" value="ECO:0007669"/>
    <property type="project" value="TreeGrafter"/>
</dbReference>
<dbReference type="STRING" id="1399860.A0A2C5XZU9"/>
<dbReference type="PANTHER" id="PTHR13261">
    <property type="entry name" value="BRCA2 AND CDKN1A INTERACTING PROTEIN"/>
    <property type="match status" value="1"/>
</dbReference>
<keyword evidence="5" id="KW-1185">Reference proteome</keyword>
<evidence type="ECO:0000313" key="4">
    <source>
        <dbReference type="EMBL" id="PHH60946.1"/>
    </source>
</evidence>
<gene>
    <name evidence="4" type="ORF">CDD81_1003</name>
</gene>
<dbReference type="AlphaFoldDB" id="A0A2C5XZU9"/>
<proteinExistence type="inferred from homology"/>
<dbReference type="OrthoDB" id="27543at2759"/>
<comment type="similarity">
    <text evidence="2">Belongs to the BCP1 family.</text>
</comment>
<name>A0A2C5XZU9_9HYPO</name>
<evidence type="ECO:0000313" key="5">
    <source>
        <dbReference type="Proteomes" id="UP000226192"/>
    </source>
</evidence>
<reference evidence="4 5" key="1">
    <citation type="submission" date="2017-06" db="EMBL/GenBank/DDBJ databases">
        <title>Ant-infecting Ophiocordyceps genomes reveal a high diversity of potential behavioral manipulation genes and a possible major role for enterotoxins.</title>
        <authorList>
            <person name="De Bekker C."/>
            <person name="Evans H.C."/>
            <person name="Brachmann A."/>
            <person name="Hughes D.P."/>
        </authorList>
    </citation>
    <scope>NUCLEOTIDE SEQUENCE [LARGE SCALE GENOMIC DNA]</scope>
    <source>
        <strain evidence="4 5">Map64</strain>
    </source>
</reference>
<evidence type="ECO:0000256" key="2">
    <source>
        <dbReference type="ARBA" id="ARBA00006781"/>
    </source>
</evidence>
<accession>A0A2C5XZU9</accession>
<comment type="caution">
    <text evidence="4">The sequence shown here is derived from an EMBL/GenBank/DDBJ whole genome shotgun (WGS) entry which is preliminary data.</text>
</comment>
<evidence type="ECO:0000256" key="3">
    <source>
        <dbReference type="SAM" id="MobiDB-lite"/>
    </source>
</evidence>
<dbReference type="Pfam" id="PF13862">
    <property type="entry name" value="BCCIP"/>
    <property type="match status" value="1"/>
</dbReference>
<dbReference type="PIRSF" id="PIRSF028983">
    <property type="entry name" value="BCP1"/>
    <property type="match status" value="1"/>
</dbReference>
<dbReference type="Proteomes" id="UP000226192">
    <property type="component" value="Unassembled WGS sequence"/>
</dbReference>
<dbReference type="EMBL" id="NJET01000122">
    <property type="protein sequence ID" value="PHH60946.1"/>
    <property type="molecule type" value="Genomic_DNA"/>
</dbReference>